<proteinExistence type="predicted"/>
<gene>
    <name evidence="1" type="ORF">AYP45_02935</name>
</gene>
<dbReference type="AlphaFoldDB" id="A0A1V4AWL0"/>
<evidence type="ECO:0000313" key="2">
    <source>
        <dbReference type="Proteomes" id="UP000189681"/>
    </source>
</evidence>
<dbReference type="STRING" id="1004156.AYP45_02935"/>
<protein>
    <submittedName>
        <fullName evidence="1">Uncharacterized protein</fullName>
    </submittedName>
</protein>
<reference evidence="1 2" key="1">
    <citation type="journal article" date="2017" name="Water Res.">
        <title>Discovery and metagenomic analysis of an anammox bacterial enrichment related to Candidatus "Brocadia caroliniensis" in a full-scale glycerol-fed nitritation-denitritation separate centrate treatment process.</title>
        <authorList>
            <person name="Park H."/>
            <person name="Brotto A.C."/>
            <person name="van Loosdrecht M.C."/>
            <person name="Chandran K."/>
        </authorList>
    </citation>
    <scope>NUCLEOTIDE SEQUENCE [LARGE SCALE GENOMIC DNA]</scope>
    <source>
        <strain evidence="1">26THWARD</strain>
    </source>
</reference>
<comment type="caution">
    <text evidence="1">The sequence shown here is derived from an EMBL/GenBank/DDBJ whole genome shotgun (WGS) entry which is preliminary data.</text>
</comment>
<evidence type="ECO:0000313" key="1">
    <source>
        <dbReference type="EMBL" id="OOP57512.1"/>
    </source>
</evidence>
<dbReference type="Proteomes" id="UP000189681">
    <property type="component" value="Unassembled WGS sequence"/>
</dbReference>
<dbReference type="EMBL" id="AYTS01000026">
    <property type="protein sequence ID" value="OOP57512.1"/>
    <property type="molecule type" value="Genomic_DNA"/>
</dbReference>
<organism evidence="1 2">
    <name type="scientific">Candidatus Brocadia carolinensis</name>
    <dbReference type="NCBI Taxonomy" id="1004156"/>
    <lineage>
        <taxon>Bacteria</taxon>
        <taxon>Pseudomonadati</taxon>
        <taxon>Planctomycetota</taxon>
        <taxon>Candidatus Brocadiia</taxon>
        <taxon>Candidatus Brocadiales</taxon>
        <taxon>Candidatus Brocadiaceae</taxon>
        <taxon>Candidatus Brocadia</taxon>
    </lineage>
</organism>
<sequence>MKMEGKKFLPGNTLCSIIKSRNYSYQRFLPAKTICRQIFLAYKTLTILNNFKECKFLLFDLELLVFLFDADMPCSSLCCDIKSCL</sequence>
<name>A0A1V4AWL0_9BACT</name>
<accession>A0A1V4AWL0</accession>